<proteinExistence type="predicted"/>
<dbReference type="GO" id="GO:0007165">
    <property type="term" value="P:signal transduction"/>
    <property type="evidence" value="ECO:0007669"/>
    <property type="project" value="InterPro"/>
</dbReference>
<reference evidence="3" key="1">
    <citation type="submission" date="2021-02" db="EMBL/GenBank/DDBJ databases">
        <authorList>
            <person name="Nowell W R."/>
        </authorList>
    </citation>
    <scope>NUCLEOTIDE SEQUENCE</scope>
</reference>
<dbReference type="AlphaFoldDB" id="A0A819LJ66"/>
<evidence type="ECO:0000313" key="2">
    <source>
        <dbReference type="EMBL" id="CAF1154237.1"/>
    </source>
</evidence>
<feature type="domain" description="TIR" evidence="1">
    <location>
        <begin position="298"/>
        <end position="416"/>
    </location>
</feature>
<dbReference type="Proteomes" id="UP000663844">
    <property type="component" value="Unassembled WGS sequence"/>
</dbReference>
<dbReference type="Proteomes" id="UP000663845">
    <property type="component" value="Unassembled WGS sequence"/>
</dbReference>
<dbReference type="PROSITE" id="PS50104">
    <property type="entry name" value="TIR"/>
    <property type="match status" value="1"/>
</dbReference>
<organism evidence="3 4">
    <name type="scientific">Adineta steineri</name>
    <dbReference type="NCBI Taxonomy" id="433720"/>
    <lineage>
        <taxon>Eukaryota</taxon>
        <taxon>Metazoa</taxon>
        <taxon>Spiralia</taxon>
        <taxon>Gnathifera</taxon>
        <taxon>Rotifera</taxon>
        <taxon>Eurotatoria</taxon>
        <taxon>Bdelloidea</taxon>
        <taxon>Adinetida</taxon>
        <taxon>Adinetidae</taxon>
        <taxon>Adineta</taxon>
    </lineage>
</organism>
<evidence type="ECO:0000313" key="4">
    <source>
        <dbReference type="Proteomes" id="UP000663844"/>
    </source>
</evidence>
<evidence type="ECO:0000313" key="3">
    <source>
        <dbReference type="EMBL" id="CAF3966035.1"/>
    </source>
</evidence>
<sequence length="459" mass="52782">MLCVVWNWTDNILLAPMFLEAGYAEAAVEWIKKLPLVGLEKKFDLGVISIVYNLSRHKGGLHTFRQNHAFEILMEYKPFVNLENVDEPPVSLENVNEPPVSLEDVDEPPVNLENVDKPSEMMQLLGMSLIVLATSDDDQKQNQEVIRKVTENLYGMCKEASEYIDFRCDGYLLSDILDQLECSFANMSIVQHVLGNQSNVKKERIKFFAELLTSTYGLSIIEEPKPYEKIIWETLLNILLCISNYIEYRAELRAYGEFRVLIEGLTKRPKQDIAKRILSNLKLDENPITPPHQQKTKQQPLIYISYNRADEEFCRLFVEELSRSNNIEIWVDYENVSSSEDLWDSVAPIIQRATIIIVLVSNAYWDSIVNFQELTYAMTSLKKQSQSKNVSFIFIETGQDAAGKREWISDLTKDKIISYNQNIDQMVNAVLEHDAFLKKYTLVTNSAKIAVQSHICTII</sequence>
<dbReference type="InterPro" id="IPR035897">
    <property type="entry name" value="Toll_tir_struct_dom_sf"/>
</dbReference>
<dbReference type="EMBL" id="CAJNOG010000296">
    <property type="protein sequence ID" value="CAF1154237.1"/>
    <property type="molecule type" value="Genomic_DNA"/>
</dbReference>
<gene>
    <name evidence="2" type="ORF">JYZ213_LOCUS24277</name>
    <name evidence="3" type="ORF">OXD698_LOCUS27544</name>
</gene>
<evidence type="ECO:0000259" key="1">
    <source>
        <dbReference type="PROSITE" id="PS50104"/>
    </source>
</evidence>
<dbReference type="Pfam" id="PF13676">
    <property type="entry name" value="TIR_2"/>
    <property type="match status" value="1"/>
</dbReference>
<comment type="caution">
    <text evidence="3">The sequence shown here is derived from an EMBL/GenBank/DDBJ whole genome shotgun (WGS) entry which is preliminary data.</text>
</comment>
<dbReference type="EMBL" id="CAJOAZ010002861">
    <property type="protein sequence ID" value="CAF3966035.1"/>
    <property type="molecule type" value="Genomic_DNA"/>
</dbReference>
<name>A0A819LJ66_9BILA</name>
<dbReference type="SUPFAM" id="SSF52200">
    <property type="entry name" value="Toll/Interleukin receptor TIR domain"/>
    <property type="match status" value="1"/>
</dbReference>
<accession>A0A819LJ66</accession>
<dbReference type="Gene3D" id="3.40.50.10140">
    <property type="entry name" value="Toll/interleukin-1 receptor homology (TIR) domain"/>
    <property type="match status" value="1"/>
</dbReference>
<protein>
    <recommendedName>
        <fullName evidence="1">TIR domain-containing protein</fullName>
    </recommendedName>
</protein>
<dbReference type="InterPro" id="IPR000157">
    <property type="entry name" value="TIR_dom"/>
</dbReference>